<evidence type="ECO:0000313" key="2">
    <source>
        <dbReference type="EMBL" id="KIK23572.1"/>
    </source>
</evidence>
<dbReference type="AlphaFoldDB" id="A0A0C9ZMI2"/>
<reference evidence="2 3" key="1">
    <citation type="submission" date="2014-04" db="EMBL/GenBank/DDBJ databases">
        <authorList>
            <consortium name="DOE Joint Genome Institute"/>
            <person name="Kuo A."/>
            <person name="Kohler A."/>
            <person name="Costa M.D."/>
            <person name="Nagy L.G."/>
            <person name="Floudas D."/>
            <person name="Copeland A."/>
            <person name="Barry K.W."/>
            <person name="Cichocki N."/>
            <person name="Veneault-Fourrey C."/>
            <person name="LaButti K."/>
            <person name="Lindquist E.A."/>
            <person name="Lipzen A."/>
            <person name="Lundell T."/>
            <person name="Morin E."/>
            <person name="Murat C."/>
            <person name="Sun H."/>
            <person name="Tunlid A."/>
            <person name="Henrissat B."/>
            <person name="Grigoriev I.V."/>
            <person name="Hibbett D.S."/>
            <person name="Martin F."/>
            <person name="Nordberg H.P."/>
            <person name="Cantor M.N."/>
            <person name="Hua S.X."/>
        </authorList>
    </citation>
    <scope>NUCLEOTIDE SEQUENCE [LARGE SCALE GENOMIC DNA]</scope>
    <source>
        <strain evidence="2 3">441</strain>
    </source>
</reference>
<organism evidence="2 3">
    <name type="scientific">Pisolithus microcarpus 441</name>
    <dbReference type="NCBI Taxonomy" id="765257"/>
    <lineage>
        <taxon>Eukaryota</taxon>
        <taxon>Fungi</taxon>
        <taxon>Dikarya</taxon>
        <taxon>Basidiomycota</taxon>
        <taxon>Agaricomycotina</taxon>
        <taxon>Agaricomycetes</taxon>
        <taxon>Agaricomycetidae</taxon>
        <taxon>Boletales</taxon>
        <taxon>Sclerodermatineae</taxon>
        <taxon>Pisolithaceae</taxon>
        <taxon>Pisolithus</taxon>
    </lineage>
</organism>
<feature type="non-terminal residue" evidence="2">
    <location>
        <position position="473"/>
    </location>
</feature>
<protein>
    <recommendedName>
        <fullName evidence="4">SNF2 N-terminal domain-containing protein</fullName>
    </recommendedName>
</protein>
<accession>A0A0C9ZMI2</accession>
<feature type="non-terminal residue" evidence="2">
    <location>
        <position position="1"/>
    </location>
</feature>
<dbReference type="HOGENOM" id="CLU_024528_0_0_1"/>
<proteinExistence type="predicted"/>
<evidence type="ECO:0000256" key="1">
    <source>
        <dbReference type="SAM" id="SignalP"/>
    </source>
</evidence>
<sequence length="473" mass="52914">MPSLANSAALLLLGNSEGLPWTSPTWQELTKVFRIPWYTEPDAAPETPAPNVSGWSTAVAQSVKTHARNLWAQPNAVAQAAHARRAYTDNDAQGRTAWNGWVSANWTATWKLNRVIDEVLTEVKCGPYDTLARFKAKKLPTLEDSQVSILAPNALAFKLFGDDAYPDGDPAFLIPAVKSFIDDLLVNTWHRYRKALGREAKDISKKEASLGMQWQALTADSADPGIKDIQSYLINIRSLMSILHRYKDADTIAKLEEKKKRIEAMLAAAQNDDSKTDEISKLPKALRDALKKLATEDEIRGVERLVQAALENIQPDDGMLELPEGESIDFSWKEGVEDLSNLTEDDLWARLGLKECKAIPMFQKYTDPDAVIEPWTDEGESWLNNPDGGREPLHARWHQLVGIIRMLQRAFQGEPVLLMDGVGIGKTFQVIGFISCLAWFRSHYEVHKKFPGAFASLKWQGKEANIPDLPFLV</sequence>
<name>A0A0C9ZMI2_9AGAM</name>
<evidence type="ECO:0000313" key="3">
    <source>
        <dbReference type="Proteomes" id="UP000054018"/>
    </source>
</evidence>
<keyword evidence="3" id="KW-1185">Reference proteome</keyword>
<dbReference type="Proteomes" id="UP000054018">
    <property type="component" value="Unassembled WGS sequence"/>
</dbReference>
<feature type="chain" id="PRO_5002207164" description="SNF2 N-terminal domain-containing protein" evidence="1">
    <location>
        <begin position="19"/>
        <end position="473"/>
    </location>
</feature>
<feature type="signal peptide" evidence="1">
    <location>
        <begin position="1"/>
        <end position="18"/>
    </location>
</feature>
<dbReference type="OrthoDB" id="2681504at2759"/>
<dbReference type="EMBL" id="KN833725">
    <property type="protein sequence ID" value="KIK23572.1"/>
    <property type="molecule type" value="Genomic_DNA"/>
</dbReference>
<gene>
    <name evidence="2" type="ORF">PISMIDRAFT_10882</name>
</gene>
<evidence type="ECO:0008006" key="4">
    <source>
        <dbReference type="Google" id="ProtNLM"/>
    </source>
</evidence>
<keyword evidence="1" id="KW-0732">Signal</keyword>
<reference evidence="3" key="2">
    <citation type="submission" date="2015-01" db="EMBL/GenBank/DDBJ databases">
        <title>Evolutionary Origins and Diversification of the Mycorrhizal Mutualists.</title>
        <authorList>
            <consortium name="DOE Joint Genome Institute"/>
            <consortium name="Mycorrhizal Genomics Consortium"/>
            <person name="Kohler A."/>
            <person name="Kuo A."/>
            <person name="Nagy L.G."/>
            <person name="Floudas D."/>
            <person name="Copeland A."/>
            <person name="Barry K.W."/>
            <person name="Cichocki N."/>
            <person name="Veneault-Fourrey C."/>
            <person name="LaButti K."/>
            <person name="Lindquist E.A."/>
            <person name="Lipzen A."/>
            <person name="Lundell T."/>
            <person name="Morin E."/>
            <person name="Murat C."/>
            <person name="Riley R."/>
            <person name="Ohm R."/>
            <person name="Sun H."/>
            <person name="Tunlid A."/>
            <person name="Henrissat B."/>
            <person name="Grigoriev I.V."/>
            <person name="Hibbett D.S."/>
            <person name="Martin F."/>
        </authorList>
    </citation>
    <scope>NUCLEOTIDE SEQUENCE [LARGE SCALE GENOMIC DNA]</scope>
    <source>
        <strain evidence="3">441</strain>
    </source>
</reference>